<proteinExistence type="predicted"/>
<sequence>MTSVLCARFTPSIPCVHVHFAGEHTNGYGATLNAAVQSGERAAGEVAKQV</sequence>
<keyword evidence="3" id="KW-1185">Reference proteome</keyword>
<dbReference type="InterPro" id="IPR002937">
    <property type="entry name" value="Amino_oxidase"/>
</dbReference>
<evidence type="ECO:0000313" key="3">
    <source>
        <dbReference type="Proteomes" id="UP001500466"/>
    </source>
</evidence>
<evidence type="ECO:0000259" key="1">
    <source>
        <dbReference type="Pfam" id="PF01593"/>
    </source>
</evidence>
<evidence type="ECO:0000313" key="2">
    <source>
        <dbReference type="EMBL" id="GAA4959690.1"/>
    </source>
</evidence>
<reference evidence="3" key="1">
    <citation type="journal article" date="2019" name="Int. J. Syst. Evol. Microbiol.">
        <title>The Global Catalogue of Microorganisms (GCM) 10K type strain sequencing project: providing services to taxonomists for standard genome sequencing and annotation.</title>
        <authorList>
            <consortium name="The Broad Institute Genomics Platform"/>
            <consortium name="The Broad Institute Genome Sequencing Center for Infectious Disease"/>
            <person name="Wu L."/>
            <person name="Ma J."/>
        </authorList>
    </citation>
    <scope>NUCLEOTIDE SEQUENCE [LARGE SCALE GENOMIC DNA]</scope>
    <source>
        <strain evidence="3">JCM 17986</strain>
    </source>
</reference>
<feature type="domain" description="Amine oxidase" evidence="1">
    <location>
        <begin position="16"/>
        <end position="46"/>
    </location>
</feature>
<gene>
    <name evidence="2" type="ORF">GCM10023205_23430</name>
</gene>
<accession>A0ABP9H231</accession>
<name>A0ABP9H231_9ACTN</name>
<dbReference type="Proteomes" id="UP001500466">
    <property type="component" value="Unassembled WGS sequence"/>
</dbReference>
<comment type="caution">
    <text evidence="2">The sequence shown here is derived from an EMBL/GenBank/DDBJ whole genome shotgun (WGS) entry which is preliminary data.</text>
</comment>
<organism evidence="2 3">
    <name type="scientific">Yinghuangia aomiensis</name>
    <dbReference type="NCBI Taxonomy" id="676205"/>
    <lineage>
        <taxon>Bacteria</taxon>
        <taxon>Bacillati</taxon>
        <taxon>Actinomycetota</taxon>
        <taxon>Actinomycetes</taxon>
        <taxon>Kitasatosporales</taxon>
        <taxon>Streptomycetaceae</taxon>
        <taxon>Yinghuangia</taxon>
    </lineage>
</organism>
<dbReference type="Gene3D" id="1.10.10.1620">
    <property type="match status" value="1"/>
</dbReference>
<protein>
    <recommendedName>
        <fullName evidence="1">Amine oxidase domain-containing protein</fullName>
    </recommendedName>
</protein>
<dbReference type="EMBL" id="BAABHS010000007">
    <property type="protein sequence ID" value="GAA4959690.1"/>
    <property type="molecule type" value="Genomic_DNA"/>
</dbReference>
<dbReference type="Pfam" id="PF01593">
    <property type="entry name" value="Amino_oxidase"/>
    <property type="match status" value="1"/>
</dbReference>